<feature type="transmembrane region" description="Helical" evidence="1">
    <location>
        <begin position="16"/>
        <end position="34"/>
    </location>
</feature>
<reference evidence="2 3" key="1">
    <citation type="submission" date="2019-09" db="EMBL/GenBank/DDBJ databases">
        <title>Distinct polysaccharide growth profiles of human intestinal Prevotella copri isolates.</title>
        <authorList>
            <person name="Fehlner-Peach H."/>
            <person name="Magnabosco C."/>
            <person name="Raghavan V."/>
            <person name="Scher J.U."/>
            <person name="Tett A."/>
            <person name="Cox L.M."/>
            <person name="Gottsegen C."/>
            <person name="Watters A."/>
            <person name="Wiltshire- Gordon J.D."/>
            <person name="Segata N."/>
            <person name="Bonneau R."/>
            <person name="Littman D.R."/>
        </authorList>
    </citation>
    <scope>NUCLEOTIDE SEQUENCE [LARGE SCALE GENOMIC DNA]</scope>
    <source>
        <strain evidence="3">iAQ1173</strain>
    </source>
</reference>
<dbReference type="InterPro" id="IPR045726">
    <property type="entry name" value="DUF6080"/>
</dbReference>
<feature type="transmembrane region" description="Helical" evidence="1">
    <location>
        <begin position="109"/>
        <end position="128"/>
    </location>
</feature>
<accession>A0A6A7W9W0</accession>
<keyword evidence="1" id="KW-1133">Transmembrane helix</keyword>
<evidence type="ECO:0000313" key="2">
    <source>
        <dbReference type="EMBL" id="MQP11126.1"/>
    </source>
</evidence>
<feature type="transmembrane region" description="Helical" evidence="1">
    <location>
        <begin position="163"/>
        <end position="181"/>
    </location>
</feature>
<feature type="transmembrane region" description="Helical" evidence="1">
    <location>
        <begin position="455"/>
        <end position="477"/>
    </location>
</feature>
<dbReference type="AlphaFoldDB" id="A0A6A7W9W0"/>
<keyword evidence="1" id="KW-0812">Transmembrane</keyword>
<comment type="caution">
    <text evidence="2">The sequence shown here is derived from an EMBL/GenBank/DDBJ whole genome shotgun (WGS) entry which is preliminary data.</text>
</comment>
<name>A0A6A7W9W0_9BACT</name>
<gene>
    <name evidence="2" type="ORF">F7D20_03925</name>
</gene>
<dbReference type="Pfam" id="PF19558">
    <property type="entry name" value="DUF6080"/>
    <property type="match status" value="1"/>
</dbReference>
<sequence>MKKAFEIFKIKREERWQALVALLLFIVLNALTIIKYNSQFTQLSDNYHKLFVKTFHVAGFDPLTYAVVSCWDTEYNVYRHPLLAFFMYIPNLINQALIALTGINCVQYIVAIILVFCSFYSFIFLYRIFREVIGLKNCDATLLSAFYFSFAYVMVSAMVPDHFIMSMMLLLMTLYISGICMQKGRRLTTWQTVVLFVLTAGVSLNNGLKTFLAALFTNGRKFFRPKYLLLGIILPAALMWAVARVEYRTFVWPKEMARHEMRMKKSEEAKKLIYKQYRDTAQVKDSAQVEAAVKAIIQKKAQAKYVRDHKQIWNRNTGKPIAKGEFMGWTDITTSRTETALENLFGEAIQLHRQHLLEDVLRSRPVIVGYDSAINYIVEGIILLLFALGIFFGVRSKFFCLSMLFFLFDIALHIGLGFGINEIYIMTAHYMFFVPIAIAFLLRHLRGKSLSLCRSVLIGLTFYLITYNGALLFRYMLS</sequence>
<evidence type="ECO:0000256" key="1">
    <source>
        <dbReference type="SAM" id="Phobius"/>
    </source>
</evidence>
<dbReference type="RefSeq" id="WP_367383907.1">
    <property type="nucleotide sequence ID" value="NZ_VZAD01000036.1"/>
</dbReference>
<evidence type="ECO:0000313" key="3">
    <source>
        <dbReference type="Proteomes" id="UP000384372"/>
    </source>
</evidence>
<feature type="transmembrane region" description="Helical" evidence="1">
    <location>
        <begin position="83"/>
        <end position="103"/>
    </location>
</feature>
<feature type="transmembrane region" description="Helical" evidence="1">
    <location>
        <begin position="373"/>
        <end position="391"/>
    </location>
</feature>
<feature type="transmembrane region" description="Helical" evidence="1">
    <location>
        <begin position="423"/>
        <end position="443"/>
    </location>
</feature>
<dbReference type="EMBL" id="VZAD01000036">
    <property type="protein sequence ID" value="MQP11126.1"/>
    <property type="molecule type" value="Genomic_DNA"/>
</dbReference>
<organism evidence="2 3">
    <name type="scientific">Segatella copri</name>
    <dbReference type="NCBI Taxonomy" id="165179"/>
    <lineage>
        <taxon>Bacteria</taxon>
        <taxon>Pseudomonadati</taxon>
        <taxon>Bacteroidota</taxon>
        <taxon>Bacteroidia</taxon>
        <taxon>Bacteroidales</taxon>
        <taxon>Prevotellaceae</taxon>
        <taxon>Segatella</taxon>
    </lineage>
</organism>
<feature type="transmembrane region" description="Helical" evidence="1">
    <location>
        <begin position="140"/>
        <end position="157"/>
    </location>
</feature>
<keyword evidence="1" id="KW-0472">Membrane</keyword>
<dbReference type="Proteomes" id="UP000384372">
    <property type="component" value="Unassembled WGS sequence"/>
</dbReference>
<keyword evidence="3" id="KW-1185">Reference proteome</keyword>
<feature type="transmembrane region" description="Helical" evidence="1">
    <location>
        <begin position="227"/>
        <end position="243"/>
    </location>
</feature>
<protein>
    <submittedName>
        <fullName evidence="2">GtrA family protein</fullName>
    </submittedName>
</protein>
<proteinExistence type="predicted"/>